<dbReference type="Gene3D" id="3.30.530.20">
    <property type="match status" value="2"/>
</dbReference>
<dbReference type="CDD" id="cd07816">
    <property type="entry name" value="Bet_v1-like"/>
    <property type="match status" value="2"/>
</dbReference>
<keyword evidence="4" id="KW-1185">Reference proteome</keyword>
<gene>
    <name evidence="3" type="ORF">SADUNF_Sadunf08G0107400</name>
</gene>
<dbReference type="SMART" id="SM01037">
    <property type="entry name" value="Bet_v_1"/>
    <property type="match status" value="2"/>
</dbReference>
<dbReference type="PANTHER" id="PTHR31338:SF16">
    <property type="entry name" value="POLYKETIDE CYCLASE_DEHYDRASE AND LIPID TRANSPORT SUPERFAMILY PROTEIN"/>
    <property type="match status" value="1"/>
</dbReference>
<organism evidence="3 4">
    <name type="scientific">Salix dunnii</name>
    <dbReference type="NCBI Taxonomy" id="1413687"/>
    <lineage>
        <taxon>Eukaryota</taxon>
        <taxon>Viridiplantae</taxon>
        <taxon>Streptophyta</taxon>
        <taxon>Embryophyta</taxon>
        <taxon>Tracheophyta</taxon>
        <taxon>Spermatophyta</taxon>
        <taxon>Magnoliopsida</taxon>
        <taxon>eudicotyledons</taxon>
        <taxon>Gunneridae</taxon>
        <taxon>Pentapetalae</taxon>
        <taxon>rosids</taxon>
        <taxon>fabids</taxon>
        <taxon>Malpighiales</taxon>
        <taxon>Salicaceae</taxon>
        <taxon>Saliceae</taxon>
        <taxon>Salix</taxon>
    </lineage>
</organism>
<evidence type="ECO:0000256" key="1">
    <source>
        <dbReference type="ARBA" id="ARBA00038242"/>
    </source>
</evidence>
<sequence length="327" mass="37439">MVLQGILETEIEIMAPAAKFFNIFRNQNHHIPNISDSIHAIELHEGDWETPGSVKQWTYTLVQKLLLFSKNLTPEFSSKILDGNTALSVKETVEEVDEQNKRVKFNCFEGEVLKEFKSFKSTVQVTPKDGEGSLVKWTIEFEKLNEDIPSPDAYLVLVQKLTKEIDDHLGFSQPKVMAQIATLEVQTEIKSSADKFYEIFRSKQYLMPKICPEYIKGVQVVQGDWEAVGSIKLWTYVAGSSEIVKDTVEAIDDKTKSITYNILEGKILTYYKAYKSTVQVTTRGQTAFAKWTVEYERQNEEIPDPNNYVEFLACISKSVDAYLLKMW</sequence>
<evidence type="ECO:0000313" key="4">
    <source>
        <dbReference type="Proteomes" id="UP000657918"/>
    </source>
</evidence>
<reference evidence="3 4" key="1">
    <citation type="submission" date="2020-10" db="EMBL/GenBank/DDBJ databases">
        <title>Plant Genome Project.</title>
        <authorList>
            <person name="Zhang R.-G."/>
        </authorList>
    </citation>
    <scope>NUCLEOTIDE SEQUENCE [LARGE SCALE GENOMIC DNA]</scope>
    <source>
        <strain evidence="3">FAFU-HL-1</strain>
        <tissue evidence="3">Leaf</tissue>
    </source>
</reference>
<dbReference type="SUPFAM" id="SSF55961">
    <property type="entry name" value="Bet v1-like"/>
    <property type="match status" value="2"/>
</dbReference>
<comment type="similarity">
    <text evidence="1">Belongs to the MLP family.</text>
</comment>
<feature type="domain" description="Bet v I/Major latex protein" evidence="2">
    <location>
        <begin position="178"/>
        <end position="326"/>
    </location>
</feature>
<dbReference type="InterPro" id="IPR052006">
    <property type="entry name" value="MLP-like"/>
</dbReference>
<dbReference type="AlphaFoldDB" id="A0A835MTY7"/>
<dbReference type="InterPro" id="IPR000916">
    <property type="entry name" value="Bet_v_I/MLP"/>
</dbReference>
<evidence type="ECO:0000259" key="2">
    <source>
        <dbReference type="SMART" id="SM01037"/>
    </source>
</evidence>
<dbReference type="GO" id="GO:0006952">
    <property type="term" value="P:defense response"/>
    <property type="evidence" value="ECO:0007669"/>
    <property type="project" value="InterPro"/>
</dbReference>
<evidence type="ECO:0000313" key="3">
    <source>
        <dbReference type="EMBL" id="KAF9677435.1"/>
    </source>
</evidence>
<dbReference type="Pfam" id="PF00407">
    <property type="entry name" value="Bet_v_1"/>
    <property type="match status" value="3"/>
</dbReference>
<dbReference type="OrthoDB" id="838800at2759"/>
<dbReference type="Proteomes" id="UP000657918">
    <property type="component" value="Chromosome 8"/>
</dbReference>
<protein>
    <recommendedName>
        <fullName evidence="2">Bet v I/Major latex protein domain-containing protein</fullName>
    </recommendedName>
</protein>
<comment type="caution">
    <text evidence="3">The sequence shown here is derived from an EMBL/GenBank/DDBJ whole genome shotgun (WGS) entry which is preliminary data.</text>
</comment>
<name>A0A835MTY7_9ROSI</name>
<dbReference type="InterPro" id="IPR023393">
    <property type="entry name" value="START-like_dom_sf"/>
</dbReference>
<dbReference type="EMBL" id="JADGMS010000008">
    <property type="protein sequence ID" value="KAF9677435.1"/>
    <property type="molecule type" value="Genomic_DNA"/>
</dbReference>
<dbReference type="PANTHER" id="PTHR31338">
    <property type="entry name" value="POLYKETIDE CYCLASE/DEHYDRASE AND LIPID TRANSPORT SUPERFAMILY PROTEIN"/>
    <property type="match status" value="1"/>
</dbReference>
<proteinExistence type="inferred from homology"/>
<accession>A0A835MTY7</accession>
<feature type="domain" description="Bet v I/Major latex protein" evidence="2">
    <location>
        <begin position="2"/>
        <end position="172"/>
    </location>
</feature>